<comment type="caution">
    <text evidence="1">The sequence shown here is derived from an EMBL/GenBank/DDBJ whole genome shotgun (WGS) entry which is preliminary data.</text>
</comment>
<evidence type="ECO:0000313" key="2">
    <source>
        <dbReference type="Proteomes" id="UP000023152"/>
    </source>
</evidence>
<name>X6LUN1_RETFI</name>
<organism evidence="1 2">
    <name type="scientific">Reticulomyxa filosa</name>
    <dbReference type="NCBI Taxonomy" id="46433"/>
    <lineage>
        <taxon>Eukaryota</taxon>
        <taxon>Sar</taxon>
        <taxon>Rhizaria</taxon>
        <taxon>Retaria</taxon>
        <taxon>Foraminifera</taxon>
        <taxon>Monothalamids</taxon>
        <taxon>Reticulomyxidae</taxon>
        <taxon>Reticulomyxa</taxon>
    </lineage>
</organism>
<evidence type="ECO:0000313" key="1">
    <source>
        <dbReference type="EMBL" id="ETO04405.1"/>
    </source>
</evidence>
<protein>
    <submittedName>
        <fullName evidence="1">Uncharacterized protein</fullName>
    </submittedName>
</protein>
<sequence>MKQTGSHMSMQLLNRLETVKQYTDHFKHVEFDSTFYRRSKKKEEKDEKNKLAQMSSNNDVFIGENANTHELTIVAPISSGISGHVFEVVDKNINIDSEKKDRNELNILQMLSGLNGIINEKKKKKDIVMCNDRSDQTKSLKPRIEDQTYHSSTLDNILKFFCLEVVIYLLQEAFLIFEIQNLNVMQNSFLFHLVRHCYNILIFAKFKFFKKNYI</sequence>
<keyword evidence="2" id="KW-1185">Reference proteome</keyword>
<accession>X6LUN1</accession>
<dbReference type="Proteomes" id="UP000023152">
    <property type="component" value="Unassembled WGS sequence"/>
</dbReference>
<dbReference type="EMBL" id="ASPP01029407">
    <property type="protein sequence ID" value="ETO04405.1"/>
    <property type="molecule type" value="Genomic_DNA"/>
</dbReference>
<proteinExistence type="predicted"/>
<reference evidence="1 2" key="1">
    <citation type="journal article" date="2013" name="Curr. Biol.">
        <title>The Genome of the Foraminiferan Reticulomyxa filosa.</title>
        <authorList>
            <person name="Glockner G."/>
            <person name="Hulsmann N."/>
            <person name="Schleicher M."/>
            <person name="Noegel A.A."/>
            <person name="Eichinger L."/>
            <person name="Gallinger C."/>
            <person name="Pawlowski J."/>
            <person name="Sierra R."/>
            <person name="Euteneuer U."/>
            <person name="Pillet L."/>
            <person name="Moustafa A."/>
            <person name="Platzer M."/>
            <person name="Groth M."/>
            <person name="Szafranski K."/>
            <person name="Schliwa M."/>
        </authorList>
    </citation>
    <scope>NUCLEOTIDE SEQUENCE [LARGE SCALE GENOMIC DNA]</scope>
</reference>
<dbReference type="AlphaFoldDB" id="X6LUN1"/>
<gene>
    <name evidence="1" type="ORF">RFI_32992</name>
</gene>